<keyword evidence="4" id="KW-1185">Reference proteome</keyword>
<dbReference type="Gene3D" id="2.120.10.80">
    <property type="entry name" value="Kelch-type beta propeller"/>
    <property type="match status" value="1"/>
</dbReference>
<feature type="domain" description="F-box" evidence="1">
    <location>
        <begin position="5"/>
        <end position="44"/>
    </location>
</feature>
<protein>
    <recommendedName>
        <fullName evidence="1">F-box domain-containing protein</fullName>
    </recommendedName>
</protein>
<gene>
    <name evidence="2" type="ORF">GIB67_033130</name>
    <name evidence="3" type="ORF">GIB67_035495</name>
</gene>
<dbReference type="EMBL" id="JACGCM010001316">
    <property type="protein sequence ID" value="KAF6156585.1"/>
    <property type="molecule type" value="Genomic_DNA"/>
</dbReference>
<dbReference type="OrthoDB" id="191037at2759"/>
<dbReference type="AlphaFoldDB" id="A0A7J7MNQ3"/>
<dbReference type="GO" id="GO:2000762">
    <property type="term" value="P:regulation of phenylpropanoid metabolic process"/>
    <property type="evidence" value="ECO:0007669"/>
    <property type="project" value="InterPro"/>
</dbReference>
<dbReference type="SUPFAM" id="SSF117281">
    <property type="entry name" value="Kelch motif"/>
    <property type="match status" value="1"/>
</dbReference>
<dbReference type="GO" id="GO:0080037">
    <property type="term" value="P:negative regulation of cytokinin-activated signaling pathway"/>
    <property type="evidence" value="ECO:0007669"/>
    <property type="project" value="InterPro"/>
</dbReference>
<dbReference type="InterPro" id="IPR044595">
    <property type="entry name" value="KMD1-4"/>
</dbReference>
<dbReference type="EMBL" id="JACGCM010000376">
    <property type="protein sequence ID" value="KAF6172941.1"/>
    <property type="molecule type" value="Genomic_DNA"/>
</dbReference>
<evidence type="ECO:0000313" key="3">
    <source>
        <dbReference type="EMBL" id="KAF6172941.1"/>
    </source>
</evidence>
<evidence type="ECO:0000313" key="2">
    <source>
        <dbReference type="EMBL" id="KAF6156585.1"/>
    </source>
</evidence>
<dbReference type="PANTHER" id="PTHR46407:SF3">
    <property type="entry name" value="OS02G0208700 PROTEIN"/>
    <property type="match status" value="1"/>
</dbReference>
<accession>A0A7J7MNQ3</accession>
<name>A0A7J7MNQ3_9MAGN</name>
<dbReference type="CDD" id="cd22152">
    <property type="entry name" value="F-box_AtAFR-like"/>
    <property type="match status" value="1"/>
</dbReference>
<organism evidence="2 4">
    <name type="scientific">Kingdonia uniflora</name>
    <dbReference type="NCBI Taxonomy" id="39325"/>
    <lineage>
        <taxon>Eukaryota</taxon>
        <taxon>Viridiplantae</taxon>
        <taxon>Streptophyta</taxon>
        <taxon>Embryophyta</taxon>
        <taxon>Tracheophyta</taxon>
        <taxon>Spermatophyta</taxon>
        <taxon>Magnoliopsida</taxon>
        <taxon>Ranunculales</taxon>
        <taxon>Circaeasteraceae</taxon>
        <taxon>Kingdonia</taxon>
    </lineage>
</organism>
<evidence type="ECO:0000313" key="4">
    <source>
        <dbReference type="Proteomes" id="UP000541444"/>
    </source>
</evidence>
<dbReference type="InterPro" id="IPR015915">
    <property type="entry name" value="Kelch-typ_b-propeller"/>
</dbReference>
<sequence length="361" mass="40021">MELIPGLPNDVARECLIRVPYNHFSSIPSVSKTWKQEIESEQFHQMRKTGGLSRTVIAMVQAETKTKLGGPAAKYVAPAYWLTLYEPETGAWSRLPAIPGYPNGMPLFCQCVSVGQSIVVIGGWNPITWEVLKVVYVYDFISATWRRGADMSGPSRSFFACASDSTRTVFVAGGHDQDKNALSSALAYNVAEDKWVHIADMEKQRDECTGIFTSGKFYVIGGYSSDMQGRFMKSAEAFDAVTCTWDQVNDDFMETGTCPKTCAATENGAMYRCSSGNVEVLDNGNPWRKIAEVPEDVRVGLHLVTWQDKVLVTGSDRCGGLCNSYVLEFVKAKAKELRKWEKIETPHDFKGHVQVGCSLDI</sequence>
<proteinExistence type="predicted"/>
<reference evidence="2 4" key="1">
    <citation type="journal article" date="2020" name="IScience">
        <title>Genome Sequencing of the Endangered Kingdonia uniflora (Circaeasteraceae, Ranunculales) Reveals Potential Mechanisms of Evolutionary Specialization.</title>
        <authorList>
            <person name="Sun Y."/>
            <person name="Deng T."/>
            <person name="Zhang A."/>
            <person name="Moore M.J."/>
            <person name="Landis J.B."/>
            <person name="Lin N."/>
            <person name="Zhang H."/>
            <person name="Zhang X."/>
            <person name="Huang J."/>
            <person name="Zhang X."/>
            <person name="Sun H."/>
            <person name="Wang H."/>
        </authorList>
    </citation>
    <scope>NUCLEOTIDE SEQUENCE [LARGE SCALE GENOMIC DNA]</scope>
    <source>
        <strain evidence="2">TB1705</strain>
        <tissue evidence="2">Leaf</tissue>
    </source>
</reference>
<dbReference type="Pfam" id="PF00646">
    <property type="entry name" value="F-box"/>
    <property type="match status" value="1"/>
</dbReference>
<dbReference type="SMART" id="SM00612">
    <property type="entry name" value="Kelch"/>
    <property type="match status" value="3"/>
</dbReference>
<dbReference type="Pfam" id="PF24681">
    <property type="entry name" value="Kelch_KLHDC2_KLHL20_DRC7"/>
    <property type="match status" value="1"/>
</dbReference>
<comment type="caution">
    <text evidence="2">The sequence shown here is derived from an EMBL/GenBank/DDBJ whole genome shotgun (WGS) entry which is preliminary data.</text>
</comment>
<evidence type="ECO:0000259" key="1">
    <source>
        <dbReference type="Pfam" id="PF00646"/>
    </source>
</evidence>
<dbReference type="InterPro" id="IPR006652">
    <property type="entry name" value="Kelch_1"/>
</dbReference>
<dbReference type="Proteomes" id="UP000541444">
    <property type="component" value="Unassembled WGS sequence"/>
</dbReference>
<dbReference type="PANTHER" id="PTHR46407">
    <property type="entry name" value="OS02G0208700 PROTEIN"/>
    <property type="match status" value="1"/>
</dbReference>
<dbReference type="InterPro" id="IPR001810">
    <property type="entry name" value="F-box_dom"/>
</dbReference>